<comment type="caution">
    <text evidence="11">The sequence shown here is derived from an EMBL/GenBank/DDBJ whole genome shotgun (WGS) entry which is preliminary data.</text>
</comment>
<comment type="similarity">
    <text evidence="2">Belongs to the nucleoporin Nup133 family.</text>
</comment>
<dbReference type="PANTHER" id="PTHR13405">
    <property type="entry name" value="NUCLEAR PORE COMPLEX PROTEIN NUP133"/>
    <property type="match status" value="1"/>
</dbReference>
<evidence type="ECO:0000256" key="3">
    <source>
        <dbReference type="ARBA" id="ARBA00022448"/>
    </source>
</evidence>
<evidence type="ECO:0000256" key="5">
    <source>
        <dbReference type="ARBA" id="ARBA00022927"/>
    </source>
</evidence>
<feature type="compositionally biased region" description="Polar residues" evidence="8">
    <location>
        <begin position="34"/>
        <end position="43"/>
    </location>
</feature>
<dbReference type="Pfam" id="PF03177">
    <property type="entry name" value="Nucleoporin_C"/>
    <property type="match status" value="1"/>
</dbReference>
<comment type="subcellular location">
    <subcellularLocation>
        <location evidence="1">Nucleus envelope</location>
    </subcellularLocation>
</comment>
<evidence type="ECO:0000313" key="11">
    <source>
        <dbReference type="EMBL" id="KAH7533474.1"/>
    </source>
</evidence>
<evidence type="ECO:0000313" key="12">
    <source>
        <dbReference type="Proteomes" id="UP000813462"/>
    </source>
</evidence>
<feature type="compositionally biased region" description="Polar residues" evidence="8">
    <location>
        <begin position="213"/>
        <end position="235"/>
    </location>
</feature>
<evidence type="ECO:0000259" key="10">
    <source>
        <dbReference type="Pfam" id="PF08801"/>
    </source>
</evidence>
<dbReference type="GO" id="GO:0016973">
    <property type="term" value="P:poly(A)+ mRNA export from nucleus"/>
    <property type="evidence" value="ECO:0007669"/>
    <property type="project" value="TreeGrafter"/>
</dbReference>
<keyword evidence="5" id="KW-0653">Protein transport</keyword>
<dbReference type="PANTHER" id="PTHR13405:SF11">
    <property type="entry name" value="NUCLEAR PORE COMPLEX PROTEIN NUP133"/>
    <property type="match status" value="1"/>
</dbReference>
<evidence type="ECO:0000256" key="1">
    <source>
        <dbReference type="ARBA" id="ARBA00004259"/>
    </source>
</evidence>
<evidence type="ECO:0008006" key="13">
    <source>
        <dbReference type="Google" id="ProtNLM"/>
    </source>
</evidence>
<dbReference type="GO" id="GO:0006606">
    <property type="term" value="P:protein import into nucleus"/>
    <property type="evidence" value="ECO:0007669"/>
    <property type="project" value="TreeGrafter"/>
</dbReference>
<feature type="region of interest" description="Disordered" evidence="8">
    <location>
        <begin position="1"/>
        <end position="47"/>
    </location>
</feature>
<protein>
    <recommendedName>
        <fullName evidence="13">Nuclear pore complex protein NUP133</fullName>
    </recommendedName>
</protein>
<evidence type="ECO:0000256" key="2">
    <source>
        <dbReference type="ARBA" id="ARBA00005569"/>
    </source>
</evidence>
<feature type="region of interest" description="Disordered" evidence="8">
    <location>
        <begin position="213"/>
        <end position="236"/>
    </location>
</feature>
<dbReference type="EMBL" id="JAEACU010000004">
    <property type="protein sequence ID" value="KAH7533474.1"/>
    <property type="molecule type" value="Genomic_DNA"/>
</dbReference>
<evidence type="ECO:0000256" key="4">
    <source>
        <dbReference type="ARBA" id="ARBA00022816"/>
    </source>
</evidence>
<dbReference type="InterPro" id="IPR014908">
    <property type="entry name" value="Nucleoporin_Nup133/Nup155_N"/>
</dbReference>
<evidence type="ECO:0000256" key="7">
    <source>
        <dbReference type="ARBA" id="ARBA00023242"/>
    </source>
</evidence>
<dbReference type="Gene3D" id="1.20.58.1380">
    <property type="match status" value="1"/>
</dbReference>
<feature type="domain" description="Nucleoporin Nup133/Nup155-like N-terminal" evidence="10">
    <location>
        <begin position="72"/>
        <end position="533"/>
    </location>
</feature>
<dbReference type="Pfam" id="PF08801">
    <property type="entry name" value="Nucleoporin_N"/>
    <property type="match status" value="1"/>
</dbReference>
<keyword evidence="7" id="KW-0539">Nucleus</keyword>
<proteinExistence type="inferred from homology"/>
<dbReference type="OrthoDB" id="103454at2759"/>
<organism evidence="11 12">
    <name type="scientific">Ziziphus jujuba var. spinosa</name>
    <dbReference type="NCBI Taxonomy" id="714518"/>
    <lineage>
        <taxon>Eukaryota</taxon>
        <taxon>Viridiplantae</taxon>
        <taxon>Streptophyta</taxon>
        <taxon>Embryophyta</taxon>
        <taxon>Tracheophyta</taxon>
        <taxon>Spermatophyta</taxon>
        <taxon>Magnoliopsida</taxon>
        <taxon>eudicotyledons</taxon>
        <taxon>Gunneridae</taxon>
        <taxon>Pentapetalae</taxon>
        <taxon>rosids</taxon>
        <taxon>fabids</taxon>
        <taxon>Rosales</taxon>
        <taxon>Rhamnaceae</taxon>
        <taxon>Paliureae</taxon>
        <taxon>Ziziphus</taxon>
    </lineage>
</organism>
<dbReference type="InterPro" id="IPR007187">
    <property type="entry name" value="Nucleoporin_Nup133/Nup155_C"/>
</dbReference>
<keyword evidence="4" id="KW-0509">mRNA transport</keyword>
<dbReference type="InterPro" id="IPR015943">
    <property type="entry name" value="WD40/YVTN_repeat-like_dom_sf"/>
</dbReference>
<name>A0A978VK55_ZIZJJ</name>
<dbReference type="InterPro" id="IPR037624">
    <property type="entry name" value="Nup133-like"/>
</dbReference>
<gene>
    <name evidence="11" type="ORF">FEM48_Zijuj04G0134800</name>
</gene>
<evidence type="ECO:0000256" key="6">
    <source>
        <dbReference type="ARBA" id="ARBA00023010"/>
    </source>
</evidence>
<dbReference type="GO" id="GO:0017056">
    <property type="term" value="F:structural constituent of nuclear pore"/>
    <property type="evidence" value="ECO:0007669"/>
    <property type="project" value="InterPro"/>
</dbReference>
<accession>A0A978VK55</accession>
<keyword evidence="6" id="KW-0811">Translocation</keyword>
<dbReference type="Gene3D" id="2.130.10.10">
    <property type="entry name" value="YVTN repeat-like/Quinoprotein amine dehydrogenase"/>
    <property type="match status" value="1"/>
</dbReference>
<dbReference type="SUPFAM" id="SSF117289">
    <property type="entry name" value="Nucleoporin domain"/>
    <property type="match status" value="1"/>
</dbReference>
<feature type="region of interest" description="Disordered" evidence="8">
    <location>
        <begin position="546"/>
        <end position="573"/>
    </location>
</feature>
<dbReference type="Proteomes" id="UP000813462">
    <property type="component" value="Unassembled WGS sequence"/>
</dbReference>
<reference evidence="11" key="1">
    <citation type="journal article" date="2021" name="Front. Plant Sci.">
        <title>Chromosome-Scale Genome Assembly for Chinese Sour Jujube and Insights Into Its Genome Evolution and Domestication Signature.</title>
        <authorList>
            <person name="Shen L.-Y."/>
            <person name="Luo H."/>
            <person name="Wang X.-L."/>
            <person name="Wang X.-M."/>
            <person name="Qiu X.-J."/>
            <person name="Liu H."/>
            <person name="Zhou S.-S."/>
            <person name="Jia K.-H."/>
            <person name="Nie S."/>
            <person name="Bao Y.-T."/>
            <person name="Zhang R.-G."/>
            <person name="Yun Q.-Z."/>
            <person name="Chai Y.-H."/>
            <person name="Lu J.-Y."/>
            <person name="Li Y."/>
            <person name="Zhao S.-W."/>
            <person name="Mao J.-F."/>
            <person name="Jia S.-G."/>
            <person name="Mao Y.-M."/>
        </authorList>
    </citation>
    <scope>NUCLEOTIDE SEQUENCE</scope>
    <source>
        <strain evidence="11">AT0</strain>
        <tissue evidence="11">Leaf</tissue>
    </source>
</reference>
<sequence length="1315" mass="147701">MFSPGTKRPNLGHTRQGSPATPLAENRRFDFDNSVPNRPSTGTPAPWAPRLSVLARIPTVSKNEKGEEVDPIKPVYVGEFPQVVRDEQTSLLQKRVRGDASVSGGMEKGTSLAWIICGNRLFVWNYISPATSMKCVVLELPSNVLGNEDIGRNDGNCWLLCVVGWDSTTGRKKKAVKNCNSAGIVLCNRKTRAVIYWPDIYSEGENVPVTSFATSDESEVTSSPANGKTTPNRKQQFSRHRGILTGLCTFNSLIASAVPNSQNVCIAFACSSNGELWQFHCGCSGIDRVKVYQDTPSISFQGGDSGQIVRSKGYPRSLIWSNSHLSAQGSNRRFFLLTDHELQCFSVGFYPFITVSKVWSHEIIGTDGDLGIKKDLAGQKRIWPLDVQVDNYGRVITILVATFCKDRVSSSSYTQYSLLTMQYKSGVIEEPTHETVLEKKAPIQVIIPKARVEDEDFLFSMRLRVGGKPSGSAVILSGDGMATVSHYYRNSTRLYQFDLPYDAGKVLDASILPSTDDGEEGPWVVLTEKAGIWAIPEKAVIIGGVEPPERSLSRKGSSNEGSAQEDRKNLSYLGNIAPRRASSEAFDARDRQKAVMNMIAHRNAQDEESETLLGQLFHNFLLSGQVDTSVEKLKNSGAFGRDGETNVFARMSKSIVDSLAKHWTTTRGAEILAMAVVSSQLLDKQQKHQKFLQFLALSKCHEELCSEQRYSLQTILEHGEKLAAMIQLRELQNVISQKHSSGVGSSLSISESQTSGALWDLIQLVGESARRSTVLLMDRDNAEVFYSKVSDLEEVFYCLDRQREYIIGMEQPLGVQIQRACELSNACVTVLRTAMHYKNEHHLWYPPPEGLTPWYCQPVVRNGMWRIASFMLQLLKEASKLDMSATSDLYTHLEELAEVLLETYAGAIIAKVENELEHKGLLEEYWNRRDALLDSLYQHVKEFVGSGHQDLSEGTDVQKEEILRKLSSQLLSIAKRHECYNTLWKICCDLNDSELLRNLMRESMGPNGGFSYFVFKQLYVRKQFSKLLRLGEEFPEELSIFLKRHPDLLWLHELHLHDFFSAAETLHSLALSQDESSHSDAEEETHPHSVNMVPKLVDRKRLLNLSKISAIAGKEAETKVKRIEADLKILKLQEEILKLLPSEKKQSIGERLLHPEELIKLCLEHKSPELSLWAFDVFAWTSSSFRKTYKKLLEDCWKNATDIDDWSKLYQASITEGWADEITLQNLKETVLFRASSRCYGPQAEIYEEGFDQVLPLRQEISEPRSLKDSGSSVESILMQHKDYPEAGKLMLTAIMSGSLQDDGGREEEGPIPME</sequence>
<dbReference type="GO" id="GO:0031080">
    <property type="term" value="C:nuclear pore outer ring"/>
    <property type="evidence" value="ECO:0007669"/>
    <property type="project" value="TreeGrafter"/>
</dbReference>
<keyword evidence="3" id="KW-0813">Transport</keyword>
<evidence type="ECO:0000259" key="9">
    <source>
        <dbReference type="Pfam" id="PF03177"/>
    </source>
</evidence>
<feature type="domain" description="Nucleoporin Nup133/Nup155-like C-terminal" evidence="9">
    <location>
        <begin position="871"/>
        <end position="1150"/>
    </location>
</feature>
<dbReference type="GO" id="GO:0000972">
    <property type="term" value="P:transcription-dependent tethering of RNA polymerase II gene DNA at nuclear periphery"/>
    <property type="evidence" value="ECO:0007669"/>
    <property type="project" value="TreeGrafter"/>
</dbReference>
<dbReference type="FunFam" id="1.20.58.1380:FF:000005">
    <property type="entry name" value="Nuclear pore complex protein NUP133"/>
    <property type="match status" value="1"/>
</dbReference>
<evidence type="ECO:0000256" key="8">
    <source>
        <dbReference type="SAM" id="MobiDB-lite"/>
    </source>
</evidence>